<name>A0A2M6YQ26_9BACT</name>
<dbReference type="InterPro" id="IPR002649">
    <property type="entry name" value="tRNA_m1G_MeTrfase_TrmD"/>
</dbReference>
<evidence type="ECO:0000313" key="2">
    <source>
        <dbReference type="EMBL" id="PIU33249.1"/>
    </source>
</evidence>
<keyword evidence="2" id="KW-0489">Methyltransferase</keyword>
<dbReference type="PANTHER" id="PTHR46417">
    <property type="entry name" value="TRNA (GUANINE-N(1)-)-METHYLTRANSFERASE"/>
    <property type="match status" value="1"/>
</dbReference>
<dbReference type="InterPro" id="IPR016009">
    <property type="entry name" value="tRNA_MeTrfase_TRMD/TRM10"/>
</dbReference>
<proteinExistence type="predicted"/>
<dbReference type="EMBL" id="PEXA01000034">
    <property type="protein sequence ID" value="PIU33249.1"/>
    <property type="molecule type" value="Genomic_DNA"/>
</dbReference>
<dbReference type="GO" id="GO:0005829">
    <property type="term" value="C:cytosol"/>
    <property type="evidence" value="ECO:0007669"/>
    <property type="project" value="TreeGrafter"/>
</dbReference>
<accession>A0A2M6YQ26</accession>
<feature type="domain" description="tRNA methyltransferase TRMD/TRM10-type" evidence="1">
    <location>
        <begin position="2"/>
        <end position="122"/>
    </location>
</feature>
<organism evidence="2 3">
    <name type="scientific">Candidatus Shapirobacteria bacterium CG07_land_8_20_14_0_80_39_12</name>
    <dbReference type="NCBI Taxonomy" id="1974480"/>
    <lineage>
        <taxon>Bacteria</taxon>
        <taxon>Candidatus Shapironibacteriota</taxon>
    </lineage>
</organism>
<keyword evidence="2" id="KW-0808">Transferase</keyword>
<dbReference type="Pfam" id="PF01746">
    <property type="entry name" value="tRNA_m1G_MT"/>
    <property type="match status" value="1"/>
</dbReference>
<dbReference type="InterPro" id="IPR029026">
    <property type="entry name" value="tRNA_m1G_MTases_N"/>
</dbReference>
<dbReference type="Proteomes" id="UP000229559">
    <property type="component" value="Unassembled WGS sequence"/>
</dbReference>
<evidence type="ECO:0000313" key="3">
    <source>
        <dbReference type="Proteomes" id="UP000229559"/>
    </source>
</evidence>
<feature type="non-terminal residue" evidence="2">
    <location>
        <position position="122"/>
    </location>
</feature>
<comment type="caution">
    <text evidence="2">The sequence shown here is derived from an EMBL/GenBank/DDBJ whole genome shotgun (WGS) entry which is preliminary data.</text>
</comment>
<dbReference type="PANTHER" id="PTHR46417:SF1">
    <property type="entry name" value="TRNA (GUANINE-N(1)-)-METHYLTRANSFERASE"/>
    <property type="match status" value="1"/>
</dbReference>
<dbReference type="InterPro" id="IPR029028">
    <property type="entry name" value="Alpha/beta_knot_MTases"/>
</dbReference>
<dbReference type="Gene3D" id="3.40.1280.10">
    <property type="match status" value="1"/>
</dbReference>
<dbReference type="GO" id="GO:0052906">
    <property type="term" value="F:tRNA (guanine(37)-N1)-methyltransferase activity"/>
    <property type="evidence" value="ECO:0007669"/>
    <property type="project" value="InterPro"/>
</dbReference>
<dbReference type="AlphaFoldDB" id="A0A2M6YQ26"/>
<dbReference type="GO" id="GO:0002939">
    <property type="term" value="P:tRNA N1-guanine methylation"/>
    <property type="evidence" value="ECO:0007669"/>
    <property type="project" value="TreeGrafter"/>
</dbReference>
<dbReference type="SUPFAM" id="SSF75217">
    <property type="entry name" value="alpha/beta knot"/>
    <property type="match status" value="1"/>
</dbReference>
<reference evidence="3" key="1">
    <citation type="submission" date="2017-09" db="EMBL/GenBank/DDBJ databases">
        <title>Depth-based differentiation of microbial function through sediment-hosted aquifers and enrichment of novel symbionts in the deep terrestrial subsurface.</title>
        <authorList>
            <person name="Probst A.J."/>
            <person name="Ladd B."/>
            <person name="Jarett J.K."/>
            <person name="Geller-Mcgrath D.E."/>
            <person name="Sieber C.M.K."/>
            <person name="Emerson J.B."/>
            <person name="Anantharaman K."/>
            <person name="Thomas B.C."/>
            <person name="Malmstrom R."/>
            <person name="Stieglmeier M."/>
            <person name="Klingl A."/>
            <person name="Woyke T."/>
            <person name="Ryan C.M."/>
            <person name="Banfield J.F."/>
        </authorList>
    </citation>
    <scope>NUCLEOTIDE SEQUENCE [LARGE SCALE GENOMIC DNA]</scope>
</reference>
<protein>
    <submittedName>
        <fullName evidence="2">tRNA (Guanosine(37)-N1)-methyltransferase TrmD</fullName>
    </submittedName>
</protein>
<sequence length="122" mass="14128">MMKIDILTLFPKMFKGPFDESIIKRAQKKGLIEIQAHDLRKWTKDKRKTVDDRPFGGGTGMILMVEPIYKALRDLKNKNSKVILMDPRGRTFNQKIAGNLAKEKHLIFICGHYEGVDERVKK</sequence>
<gene>
    <name evidence="2" type="ORF">COT04_01070</name>
</gene>
<evidence type="ECO:0000259" key="1">
    <source>
        <dbReference type="Pfam" id="PF01746"/>
    </source>
</evidence>